<comment type="caution">
    <text evidence="4">The sequence shown here is derived from an EMBL/GenBank/DDBJ whole genome shotgun (WGS) entry which is preliminary data.</text>
</comment>
<dbReference type="SUPFAM" id="SSF53756">
    <property type="entry name" value="UDP-Glycosyltransferase/glycogen phosphorylase"/>
    <property type="match status" value="1"/>
</dbReference>
<keyword evidence="1" id="KW-0328">Glycosyltransferase</keyword>
<dbReference type="Gene3D" id="3.40.50.2000">
    <property type="entry name" value="Glycogen Phosphorylase B"/>
    <property type="match status" value="2"/>
</dbReference>
<proteinExistence type="predicted"/>
<dbReference type="RefSeq" id="WP_345441876.1">
    <property type="nucleotide sequence ID" value="NZ_BAABKO010000007.1"/>
</dbReference>
<evidence type="ECO:0000256" key="1">
    <source>
        <dbReference type="ARBA" id="ARBA00022676"/>
    </source>
</evidence>
<name>A0ABP9ASD6_9MICO</name>
<keyword evidence="5" id="KW-1185">Reference proteome</keyword>
<organism evidence="4 5">
    <name type="scientific">Microbacterium gilvum</name>
    <dbReference type="NCBI Taxonomy" id="1336204"/>
    <lineage>
        <taxon>Bacteria</taxon>
        <taxon>Bacillati</taxon>
        <taxon>Actinomycetota</taxon>
        <taxon>Actinomycetes</taxon>
        <taxon>Micrococcales</taxon>
        <taxon>Microbacteriaceae</taxon>
        <taxon>Microbacterium</taxon>
    </lineage>
</organism>
<dbReference type="CDD" id="cd03801">
    <property type="entry name" value="GT4_PimA-like"/>
    <property type="match status" value="1"/>
</dbReference>
<evidence type="ECO:0000256" key="2">
    <source>
        <dbReference type="ARBA" id="ARBA00022679"/>
    </source>
</evidence>
<dbReference type="Pfam" id="PF13439">
    <property type="entry name" value="Glyco_transf_4"/>
    <property type="match status" value="1"/>
</dbReference>
<evidence type="ECO:0000313" key="4">
    <source>
        <dbReference type="EMBL" id="GAA4784987.1"/>
    </source>
</evidence>
<dbReference type="InterPro" id="IPR028098">
    <property type="entry name" value="Glyco_trans_4-like_N"/>
</dbReference>
<dbReference type="InterPro" id="IPR011875">
    <property type="entry name" value="M1P_synthase"/>
</dbReference>
<keyword evidence="2" id="KW-0808">Transferase</keyword>
<dbReference type="NCBIfam" id="TIGR02149">
    <property type="entry name" value="glgA_Coryne"/>
    <property type="match status" value="1"/>
</dbReference>
<feature type="domain" description="Glycosyltransferase subfamily 4-like N-terminal" evidence="3">
    <location>
        <begin position="15"/>
        <end position="178"/>
    </location>
</feature>
<dbReference type="Proteomes" id="UP001501645">
    <property type="component" value="Unassembled WGS sequence"/>
</dbReference>
<accession>A0ABP9ASD6</accession>
<dbReference type="PANTHER" id="PTHR12526">
    <property type="entry name" value="GLYCOSYLTRANSFERASE"/>
    <property type="match status" value="1"/>
</dbReference>
<dbReference type="EMBL" id="BAABKO010000007">
    <property type="protein sequence ID" value="GAA4784987.1"/>
    <property type="molecule type" value="Genomic_DNA"/>
</dbReference>
<dbReference type="PANTHER" id="PTHR12526:SF590">
    <property type="entry name" value="ALPHA-MALTOSE-1-PHOSPHATE SYNTHASE"/>
    <property type="match status" value="1"/>
</dbReference>
<sequence length="394" mass="41930">MRVDLLSREYPPEVYGGAGVHVAELVTALRRDVDVVVRAFGAPRDEPGVISYAAPADLAGANGALQTMGTDLAIARDVAGADLVHSHTWYANFAGRVAQLLHGIPHVATAHSLEPLRPWKAEQLGGGYRLSSWIEREALTSADAVVAVSEGMRRDLLRVYPELEPDRVQVVYNGIDLDGWHRVDDGQAVRALGVDPDRPSIVFVGRITRQKGLPYLLRAARSLPAGVQLVLCAGAPDTPEIMAEVEELVAELRAERDGVVWIDRHLPRPELCALLSAATTFVCPSVYEPLGIVNLEAMACGAPVVGTGTGGIPEVVADGVTGAIVPIEQVDDGTGTPLDPDRFVADLAAALTEMVSDPDRARALGAAGRARAEREFSWGAIADRTRALYASLLA</sequence>
<evidence type="ECO:0000259" key="3">
    <source>
        <dbReference type="Pfam" id="PF13439"/>
    </source>
</evidence>
<gene>
    <name evidence="4" type="primary">glgA</name>
    <name evidence="4" type="ORF">GCM10023351_33380</name>
</gene>
<dbReference type="Pfam" id="PF13692">
    <property type="entry name" value="Glyco_trans_1_4"/>
    <property type="match status" value="1"/>
</dbReference>
<protein>
    <submittedName>
        <fullName evidence="4">Glycogen synthase</fullName>
    </submittedName>
</protein>
<reference evidence="5" key="1">
    <citation type="journal article" date="2019" name="Int. J. Syst. Evol. Microbiol.">
        <title>The Global Catalogue of Microorganisms (GCM) 10K type strain sequencing project: providing services to taxonomists for standard genome sequencing and annotation.</title>
        <authorList>
            <consortium name="The Broad Institute Genomics Platform"/>
            <consortium name="The Broad Institute Genome Sequencing Center for Infectious Disease"/>
            <person name="Wu L."/>
            <person name="Ma J."/>
        </authorList>
    </citation>
    <scope>NUCLEOTIDE SEQUENCE [LARGE SCALE GENOMIC DNA]</scope>
    <source>
        <strain evidence="5">JCM 18537</strain>
    </source>
</reference>
<evidence type="ECO:0000313" key="5">
    <source>
        <dbReference type="Proteomes" id="UP001501645"/>
    </source>
</evidence>